<feature type="transmembrane region" description="Helical" evidence="6">
    <location>
        <begin position="305"/>
        <end position="331"/>
    </location>
</feature>
<keyword evidence="4 6" id="KW-1133">Transmembrane helix</keyword>
<name>A0A0J6HHM4_9PSED</name>
<feature type="transmembrane region" description="Helical" evidence="6">
    <location>
        <begin position="40"/>
        <end position="60"/>
    </location>
</feature>
<dbReference type="NCBIfam" id="NF008450">
    <property type="entry name" value="PRK11301.1"/>
    <property type="match status" value="1"/>
</dbReference>
<evidence type="ECO:0000256" key="4">
    <source>
        <dbReference type="ARBA" id="ARBA00022989"/>
    </source>
</evidence>
<dbReference type="GO" id="GO:0005886">
    <property type="term" value="C:plasma membrane"/>
    <property type="evidence" value="ECO:0007669"/>
    <property type="project" value="UniProtKB-SubCell"/>
</dbReference>
<dbReference type="EMBL" id="LT629746">
    <property type="protein sequence ID" value="SDT65220.1"/>
    <property type="molecule type" value="Genomic_DNA"/>
</dbReference>
<dbReference type="AlphaFoldDB" id="A0A0J6HHM4"/>
<feature type="transmembrane region" description="Helical" evidence="6">
    <location>
        <begin position="164"/>
        <end position="186"/>
    </location>
</feature>
<evidence type="ECO:0000313" key="10">
    <source>
        <dbReference type="Proteomes" id="UP000182814"/>
    </source>
</evidence>
<feature type="transmembrane region" description="Helical" evidence="6">
    <location>
        <begin position="388"/>
        <end position="407"/>
    </location>
</feature>
<evidence type="ECO:0000256" key="5">
    <source>
        <dbReference type="ARBA" id="ARBA00023136"/>
    </source>
</evidence>
<evidence type="ECO:0000259" key="7">
    <source>
        <dbReference type="Pfam" id="PF11862"/>
    </source>
</evidence>
<reference evidence="9" key="1">
    <citation type="submission" date="2016-10" db="EMBL/GenBank/DDBJ databases">
        <authorList>
            <person name="de Groot N.N."/>
        </authorList>
    </citation>
    <scope>NUCLEOTIDE SEQUENCE [LARGE SCALE GENOMIC DNA]</scope>
    <source>
        <strain evidence="9">BS3782</strain>
    </source>
</reference>
<organism evidence="9 10">
    <name type="scientific">Pseudomonas lini</name>
    <dbReference type="NCBI Taxonomy" id="163011"/>
    <lineage>
        <taxon>Bacteria</taxon>
        <taxon>Pseudomonadati</taxon>
        <taxon>Pseudomonadota</taxon>
        <taxon>Gammaproteobacteria</taxon>
        <taxon>Pseudomonadales</taxon>
        <taxon>Pseudomonadaceae</taxon>
        <taxon>Pseudomonas</taxon>
    </lineage>
</organism>
<dbReference type="GO" id="GO:0015658">
    <property type="term" value="F:branched-chain amino acid transmembrane transporter activity"/>
    <property type="evidence" value="ECO:0007669"/>
    <property type="project" value="InterPro"/>
</dbReference>
<gene>
    <name evidence="8" type="ORF">F7R14_07030</name>
    <name evidence="9" type="ORF">SAMN04490191_5908</name>
</gene>
<evidence type="ECO:0000256" key="6">
    <source>
        <dbReference type="SAM" id="Phobius"/>
    </source>
</evidence>
<keyword evidence="5 6" id="KW-0472">Membrane</keyword>
<feature type="transmembrane region" description="Helical" evidence="6">
    <location>
        <begin position="263"/>
        <end position="284"/>
    </location>
</feature>
<keyword evidence="2" id="KW-1003">Cell membrane</keyword>
<feature type="transmembrane region" description="Helical" evidence="6">
    <location>
        <begin position="193"/>
        <end position="211"/>
    </location>
</feature>
<reference evidence="10" key="2">
    <citation type="submission" date="2016-10" db="EMBL/GenBank/DDBJ databases">
        <authorList>
            <person name="Varghese N."/>
            <person name="Submissions S."/>
        </authorList>
    </citation>
    <scope>NUCLEOTIDE SEQUENCE [LARGE SCALE GENOMIC DNA]</scope>
    <source>
        <strain evidence="10">BS3782</strain>
    </source>
</reference>
<feature type="transmembrane region" description="Helical" evidence="6">
    <location>
        <begin position="351"/>
        <end position="376"/>
    </location>
</feature>
<dbReference type="PANTHER" id="PTHR30482:SF20">
    <property type="entry name" value="HIGH-AFFINITY BRANCHED-CHAIN AMINO ACID TRANSPORT SYSTEM PERMEASE PROTEIN LIVM"/>
    <property type="match status" value="1"/>
</dbReference>
<dbReference type="InterPro" id="IPR043428">
    <property type="entry name" value="LivM-like"/>
</dbReference>
<dbReference type="Proteomes" id="UP000434925">
    <property type="component" value="Unassembled WGS sequence"/>
</dbReference>
<dbReference type="EMBL" id="VZPO01000003">
    <property type="protein sequence ID" value="KAB0505861.1"/>
    <property type="molecule type" value="Genomic_DNA"/>
</dbReference>
<dbReference type="PATRIC" id="fig|163011.3.peg.2088"/>
<dbReference type="RefSeq" id="WP_048393929.1">
    <property type="nucleotide sequence ID" value="NZ_JYLB01000002.1"/>
</dbReference>
<protein>
    <submittedName>
        <fullName evidence="8">High-affinity branched-chain amino acid ABC transporter permease LivM</fullName>
    </submittedName>
    <submittedName>
        <fullName evidence="9">L-leucine ABC transporter membrane protein /L-isoleucine ABC transporter membrane protein /L-valine ABC transporter membrane protein</fullName>
    </submittedName>
</protein>
<evidence type="ECO:0000256" key="3">
    <source>
        <dbReference type="ARBA" id="ARBA00022692"/>
    </source>
</evidence>
<feature type="transmembrane region" description="Helical" evidence="6">
    <location>
        <begin position="139"/>
        <end position="158"/>
    </location>
</feature>
<dbReference type="Pfam" id="PF02653">
    <property type="entry name" value="BPD_transp_2"/>
    <property type="match status" value="1"/>
</dbReference>
<accession>A0A0J6HHM4</accession>
<feature type="transmembrane region" description="Helical" evidence="6">
    <location>
        <begin position="93"/>
        <end position="110"/>
    </location>
</feature>
<evidence type="ECO:0000256" key="2">
    <source>
        <dbReference type="ARBA" id="ARBA00022475"/>
    </source>
</evidence>
<feature type="domain" description="High-affinity branched-chain amino acid transport system permease LivHM N-terminal" evidence="7">
    <location>
        <begin position="3"/>
        <end position="105"/>
    </location>
</feature>
<keyword evidence="3 6" id="KW-0812">Transmembrane</keyword>
<evidence type="ECO:0000313" key="11">
    <source>
        <dbReference type="Proteomes" id="UP000434925"/>
    </source>
</evidence>
<dbReference type="Pfam" id="PF11862">
    <property type="entry name" value="DUF3382"/>
    <property type="match status" value="1"/>
</dbReference>
<dbReference type="Proteomes" id="UP000182814">
    <property type="component" value="Chromosome I"/>
</dbReference>
<reference evidence="8 11" key="3">
    <citation type="submission" date="2019-09" db="EMBL/GenBank/DDBJ databases">
        <title>Draft genome sequences of 48 bacterial type strains from the CCUG.</title>
        <authorList>
            <person name="Tunovic T."/>
            <person name="Pineiro-Iglesias B."/>
            <person name="Unosson C."/>
            <person name="Inganas E."/>
            <person name="Ohlen M."/>
            <person name="Cardew S."/>
            <person name="Jensie-Markopoulos S."/>
            <person name="Salva-Serra F."/>
            <person name="Jaen-Luchoro D."/>
            <person name="Karlsson R."/>
            <person name="Svensson-Stadler L."/>
            <person name="Chun J."/>
            <person name="Moore E."/>
        </authorList>
    </citation>
    <scope>NUCLEOTIDE SEQUENCE [LARGE SCALE GENOMIC DNA]</scope>
    <source>
        <strain evidence="8 11">CCUG 51522</strain>
    </source>
</reference>
<feature type="transmembrane region" description="Helical" evidence="6">
    <location>
        <begin position="116"/>
        <end position="134"/>
    </location>
</feature>
<keyword evidence="10" id="KW-1185">Reference proteome</keyword>
<evidence type="ECO:0000313" key="8">
    <source>
        <dbReference type="EMBL" id="KAB0505861.1"/>
    </source>
</evidence>
<proteinExistence type="predicted"/>
<evidence type="ECO:0000256" key="1">
    <source>
        <dbReference type="ARBA" id="ARBA00004429"/>
    </source>
</evidence>
<dbReference type="CDD" id="cd06581">
    <property type="entry name" value="TM_PBP1_LivM_like"/>
    <property type="match status" value="1"/>
</dbReference>
<dbReference type="InterPro" id="IPR021807">
    <property type="entry name" value="LivHM_N"/>
</dbReference>
<dbReference type="PANTHER" id="PTHR30482">
    <property type="entry name" value="HIGH-AFFINITY BRANCHED-CHAIN AMINO ACID TRANSPORT SYSTEM PERMEASE"/>
    <property type="match status" value="1"/>
</dbReference>
<dbReference type="InterPro" id="IPR001851">
    <property type="entry name" value="ABC_transp_permease"/>
</dbReference>
<comment type="subcellular location">
    <subcellularLocation>
        <location evidence="1">Cell inner membrane</location>
        <topology evidence="1">Multi-pass membrane protein</topology>
    </subcellularLocation>
</comment>
<evidence type="ECO:0000313" key="9">
    <source>
        <dbReference type="EMBL" id="SDT65220.1"/>
    </source>
</evidence>
<sequence length="422" mass="46176">MTRNLKQALFSALLVWAVAYPVLGLKLTIVGINLEVHGTSTATLITIAVCSVLMFLRVLFDQQISSAWKASPNLPVMPAKASHFLTLPTTQRWIIIALVVGALVWPFFGSRGAVDIATLVLIYVMLGLGLNIVVGLAGLLDLGYVGFYAVGAYSYALLSHYYGLSFWICLPIAGMMAATFGFLLGFPVLRLRGDYLAIVTLGFGEIIRLFLRNLTDLTGGPNGISNIPKPTLFGLTFDRTAADGLQTFHEYFGLTYNPVNKVIFLYLIAVLLSLFALFVINRLLRMPLGRAWEALREDEIACRALGLNPTVIKLSAFTLGAAFAGFAGSFFAARQGLVTPESFTFIESATILAIVVLGGMGSQLGVVLAATVMILLPEMMREFSEYRMLMFGALMVLMMIWRPQGLLPMQRPELKLRAEPRK</sequence>